<dbReference type="Proteomes" id="UP000306229">
    <property type="component" value="Chromosome"/>
</dbReference>
<dbReference type="AlphaFoldDB" id="A0A5B7TRF1"/>
<sequence>MTEKHQLLTDQQFEQQFENCTLPPVLVTYEAHLRLAYIHVKKHGIKKAAITLYSQLTAFNTNFGNILIISKASIKSFVKLISDFISKTATTSFRELMLEFPDLKTHFLSLLGQPNQTESNFEETETRNDIVGFSSL</sequence>
<dbReference type="RefSeq" id="WP_138948933.1">
    <property type="nucleotide sequence ID" value="NZ_CP040749.1"/>
</dbReference>
<reference evidence="1 2" key="1">
    <citation type="submission" date="2019-05" db="EMBL/GenBank/DDBJ databases">
        <title>Algicella ahnfeltiae gen. nov., sp. nov., a novel marine bacterium of the family Flavobacteriaceae isolated from a red alga.</title>
        <authorList>
            <person name="Nedashkovskaya O.I."/>
            <person name="Kukhlevskiy A.D."/>
            <person name="Kim S.-G."/>
            <person name="Zhukova N.V."/>
            <person name="Mikhailov V.V."/>
        </authorList>
    </citation>
    <scope>NUCLEOTIDE SEQUENCE [LARGE SCALE GENOMIC DNA]</scope>
    <source>
        <strain evidence="1 2">10Alg115</strain>
    </source>
</reference>
<evidence type="ECO:0000313" key="2">
    <source>
        <dbReference type="Proteomes" id="UP000306229"/>
    </source>
</evidence>
<dbReference type="EMBL" id="CP040749">
    <property type="protein sequence ID" value="QCX38021.1"/>
    <property type="molecule type" value="Genomic_DNA"/>
</dbReference>
<proteinExistence type="predicted"/>
<organism evidence="1 2">
    <name type="scientific">Aureibaculum algae</name>
    <dbReference type="NCBI Taxonomy" id="2584122"/>
    <lineage>
        <taxon>Bacteria</taxon>
        <taxon>Pseudomonadati</taxon>
        <taxon>Bacteroidota</taxon>
        <taxon>Flavobacteriia</taxon>
        <taxon>Flavobacteriales</taxon>
        <taxon>Flavobacteriaceae</taxon>
        <taxon>Aureibaculum</taxon>
    </lineage>
</organism>
<gene>
    <name evidence="1" type="ORF">FF125_06105</name>
</gene>
<dbReference type="OrthoDB" id="282517at2"/>
<protein>
    <submittedName>
        <fullName evidence="1">Uncharacterized protein</fullName>
    </submittedName>
</protein>
<accession>A0A5B7TRF1</accession>
<dbReference type="KEGG" id="fbe:FF125_06105"/>
<keyword evidence="2" id="KW-1185">Reference proteome</keyword>
<name>A0A5B7TRF1_9FLAO</name>
<evidence type="ECO:0000313" key="1">
    <source>
        <dbReference type="EMBL" id="QCX38021.1"/>
    </source>
</evidence>